<dbReference type="AlphaFoldDB" id="A0A7W8AXC1"/>
<dbReference type="NCBIfam" id="NF042934">
    <property type="entry name" value="cis_reg_atten"/>
    <property type="match status" value="1"/>
</dbReference>
<protein>
    <submittedName>
        <fullName evidence="1">Uncharacterized protein</fullName>
    </submittedName>
</protein>
<evidence type="ECO:0000313" key="1">
    <source>
        <dbReference type="EMBL" id="MBB5106381.1"/>
    </source>
</evidence>
<evidence type="ECO:0000313" key="2">
    <source>
        <dbReference type="Proteomes" id="UP000549009"/>
    </source>
</evidence>
<comment type="caution">
    <text evidence="1">The sequence shown here is derived from an EMBL/GenBank/DDBJ whole genome shotgun (WGS) entry which is preliminary data.</text>
</comment>
<gene>
    <name evidence="1" type="ORF">FHS40_005485</name>
</gene>
<name>A0A7W8AXC1_STRST</name>
<dbReference type="EMBL" id="JACHJD010000009">
    <property type="protein sequence ID" value="MBB5106381.1"/>
    <property type="molecule type" value="Genomic_DNA"/>
</dbReference>
<keyword evidence="2" id="KW-1185">Reference proteome</keyword>
<dbReference type="Proteomes" id="UP000549009">
    <property type="component" value="Unassembled WGS sequence"/>
</dbReference>
<sequence>MVSNDVSIHTTPGALLVGRLHVDLCRLASAICRR</sequence>
<organism evidence="1 2">
    <name type="scientific">Streptomyces spectabilis</name>
    <dbReference type="NCBI Taxonomy" id="68270"/>
    <lineage>
        <taxon>Bacteria</taxon>
        <taxon>Bacillati</taxon>
        <taxon>Actinomycetota</taxon>
        <taxon>Actinomycetes</taxon>
        <taxon>Kitasatosporales</taxon>
        <taxon>Streptomycetaceae</taxon>
        <taxon>Streptomyces</taxon>
    </lineage>
</organism>
<dbReference type="RefSeq" id="WP_311775236.1">
    <property type="nucleotide sequence ID" value="NZ_BMSQ01000011.1"/>
</dbReference>
<proteinExistence type="predicted"/>
<accession>A0A7W8AXC1</accession>
<reference evidence="1 2" key="1">
    <citation type="submission" date="2020-08" db="EMBL/GenBank/DDBJ databases">
        <title>Genomic Encyclopedia of Type Strains, Phase III (KMG-III): the genomes of soil and plant-associated and newly described type strains.</title>
        <authorList>
            <person name="Whitman W."/>
        </authorList>
    </citation>
    <scope>NUCLEOTIDE SEQUENCE [LARGE SCALE GENOMIC DNA]</scope>
    <source>
        <strain evidence="1 2">CECT 3146</strain>
    </source>
</reference>
<dbReference type="InterPro" id="IPR049979">
    <property type="entry name" value="Cys_resp_CS_actino"/>
</dbReference>